<dbReference type="PANTHER" id="PTHR15696">
    <property type="entry name" value="SMG-7 SUPPRESSOR WITH MORPHOLOGICAL EFFECT ON GENITALIA PROTEIN 7"/>
    <property type="match status" value="1"/>
</dbReference>
<dbReference type="RefSeq" id="XP_040695253.1">
    <property type="nucleotide sequence ID" value="XM_040827276.1"/>
</dbReference>
<dbReference type="OrthoDB" id="2017974at2759"/>
<dbReference type="VEuPathDB" id="FungiDB:ASPWEDRAFT_100095"/>
<dbReference type="Gene3D" id="1.25.40.10">
    <property type="entry name" value="Tetratricopeptide repeat domain"/>
    <property type="match status" value="1"/>
</dbReference>
<keyword evidence="4" id="KW-1185">Reference proteome</keyword>
<evidence type="ECO:0000256" key="1">
    <source>
        <dbReference type="SAM" id="MobiDB-lite"/>
    </source>
</evidence>
<dbReference type="InterPro" id="IPR045153">
    <property type="entry name" value="Est1/Ebs1-like"/>
</dbReference>
<reference evidence="4" key="1">
    <citation type="journal article" date="2017" name="Genome Biol.">
        <title>Comparative genomics reveals high biological diversity and specific adaptations in the industrially and medically important fungal genus Aspergillus.</title>
        <authorList>
            <person name="de Vries R.P."/>
            <person name="Riley R."/>
            <person name="Wiebenga A."/>
            <person name="Aguilar-Osorio G."/>
            <person name="Amillis S."/>
            <person name="Uchima C.A."/>
            <person name="Anderluh G."/>
            <person name="Asadollahi M."/>
            <person name="Askin M."/>
            <person name="Barry K."/>
            <person name="Battaglia E."/>
            <person name="Bayram O."/>
            <person name="Benocci T."/>
            <person name="Braus-Stromeyer S.A."/>
            <person name="Caldana C."/>
            <person name="Canovas D."/>
            <person name="Cerqueira G.C."/>
            <person name="Chen F."/>
            <person name="Chen W."/>
            <person name="Choi C."/>
            <person name="Clum A."/>
            <person name="Dos Santos R.A."/>
            <person name="Damasio A.R."/>
            <person name="Diallinas G."/>
            <person name="Emri T."/>
            <person name="Fekete E."/>
            <person name="Flipphi M."/>
            <person name="Freyberg S."/>
            <person name="Gallo A."/>
            <person name="Gournas C."/>
            <person name="Habgood R."/>
            <person name="Hainaut M."/>
            <person name="Harispe M.L."/>
            <person name="Henrissat B."/>
            <person name="Hilden K.S."/>
            <person name="Hope R."/>
            <person name="Hossain A."/>
            <person name="Karabika E."/>
            <person name="Karaffa L."/>
            <person name="Karanyi Z."/>
            <person name="Krasevec N."/>
            <person name="Kuo A."/>
            <person name="Kusch H."/>
            <person name="LaButti K."/>
            <person name="Lagendijk E.L."/>
            <person name="Lapidus A."/>
            <person name="Levasseur A."/>
            <person name="Lindquist E."/>
            <person name="Lipzen A."/>
            <person name="Logrieco A.F."/>
            <person name="MacCabe A."/>
            <person name="Maekelae M.R."/>
            <person name="Malavazi I."/>
            <person name="Melin P."/>
            <person name="Meyer V."/>
            <person name="Mielnichuk N."/>
            <person name="Miskei M."/>
            <person name="Molnar A.P."/>
            <person name="Mule G."/>
            <person name="Ngan C.Y."/>
            <person name="Orejas M."/>
            <person name="Orosz E."/>
            <person name="Ouedraogo J.P."/>
            <person name="Overkamp K.M."/>
            <person name="Park H.-S."/>
            <person name="Perrone G."/>
            <person name="Piumi F."/>
            <person name="Punt P.J."/>
            <person name="Ram A.F."/>
            <person name="Ramon A."/>
            <person name="Rauscher S."/>
            <person name="Record E."/>
            <person name="Riano-Pachon D.M."/>
            <person name="Robert V."/>
            <person name="Roehrig J."/>
            <person name="Ruller R."/>
            <person name="Salamov A."/>
            <person name="Salih N.S."/>
            <person name="Samson R.A."/>
            <person name="Sandor E."/>
            <person name="Sanguinetti M."/>
            <person name="Schuetze T."/>
            <person name="Sepcic K."/>
            <person name="Shelest E."/>
            <person name="Sherlock G."/>
            <person name="Sophianopoulou V."/>
            <person name="Squina F.M."/>
            <person name="Sun H."/>
            <person name="Susca A."/>
            <person name="Todd R.B."/>
            <person name="Tsang A."/>
            <person name="Unkles S.E."/>
            <person name="van de Wiele N."/>
            <person name="van Rossen-Uffink D."/>
            <person name="Oliveira J.V."/>
            <person name="Vesth T.C."/>
            <person name="Visser J."/>
            <person name="Yu J.-H."/>
            <person name="Zhou M."/>
            <person name="Andersen M.R."/>
            <person name="Archer D.B."/>
            <person name="Baker S.E."/>
            <person name="Benoit I."/>
            <person name="Brakhage A.A."/>
            <person name="Braus G.H."/>
            <person name="Fischer R."/>
            <person name="Frisvad J.C."/>
            <person name="Goldman G.H."/>
            <person name="Houbraken J."/>
            <person name="Oakley B."/>
            <person name="Pocsi I."/>
            <person name="Scazzocchio C."/>
            <person name="Seiboth B."/>
            <person name="vanKuyk P.A."/>
            <person name="Wortman J."/>
            <person name="Dyer P.S."/>
            <person name="Grigoriev I.V."/>
        </authorList>
    </citation>
    <scope>NUCLEOTIDE SEQUENCE [LARGE SCALE GENOMIC DNA]</scope>
    <source>
        <strain evidence="4">DTO 134E9</strain>
    </source>
</reference>
<accession>A0A1L9S337</accession>
<dbReference type="GO" id="GO:0005697">
    <property type="term" value="C:telomerase holoenzyme complex"/>
    <property type="evidence" value="ECO:0007669"/>
    <property type="project" value="TreeGrafter"/>
</dbReference>
<sequence length="742" mass="83226">TPSESSTANLAHHSASPSLSNKRPFSAGAAPQDGDADATISGAAALKDHLRESLGAASRGRRQTVPAQRGRSENTLGRRITRAAADSGPGNANPGGSDTFRPASAESGDDMGNSGAGPSRWDPRKVRSNNNPASYDSRFAAHASPKQDKLRPKRPRESTGSLNNGQKPAGGVSAVAGGTESHGIFLQPETHPITEEQLINEVRGIYAGLVMVEKKCIEIDKQQSESKSDLSSMQWQALIALHRTLLHEHHDFFLASQHPSASPVLRRLSEKYSMPARMWRYGIHSFLELLRHRLPDSLEHMLTFIYLAYSMMTLLLESVPAFEETWIECLGDLARYRMAVEEADLRDREVWAGVARYWYNKAADKNPDVGRIQHHLAVLARPDMVQQLFYYTKSLVSVHSFPSAGESILLLFNPFLNGVKTYHQHPVVTKFVGAHGHLFTRGPTDQFFALAKEYISHLEKYIGRVGAAFRSQGVYMASCNFAAMFQYGRTDSLMSAEFKQNTVQQRSQLIEGVYSYASENWTSVDDPETVKVDFLALRSSQSTSQLIFYGACLTGRTFSAMLDEVGDKNVYPSLHSGLAFIWCLALNRTSIRFIEAVMPWRKIANFLKTMIRDDTDTRIMESEDFPIVEEGKQMPEDFLIRGQRWSQNYYPANFFDDSPSEDEGRSIEVPSLNVSRAYRCLWLGARIAKFNRWFTYESASKRFSTTPFASVLEEFSEQHNPFYTKEVEMQDPANTDVEMQNV</sequence>
<protein>
    <recommendedName>
        <fullName evidence="2">DNA/RNA-binding domain-containing protein</fullName>
    </recommendedName>
</protein>
<organism evidence="3 4">
    <name type="scientific">Aspergillus wentii DTO 134E9</name>
    <dbReference type="NCBI Taxonomy" id="1073089"/>
    <lineage>
        <taxon>Eukaryota</taxon>
        <taxon>Fungi</taxon>
        <taxon>Dikarya</taxon>
        <taxon>Ascomycota</taxon>
        <taxon>Pezizomycotina</taxon>
        <taxon>Eurotiomycetes</taxon>
        <taxon>Eurotiomycetidae</taxon>
        <taxon>Eurotiales</taxon>
        <taxon>Aspergillaceae</taxon>
        <taxon>Aspergillus</taxon>
        <taxon>Aspergillus subgen. Cremei</taxon>
    </lineage>
</organism>
<dbReference type="GO" id="GO:0070034">
    <property type="term" value="F:telomerase RNA binding"/>
    <property type="evidence" value="ECO:0007669"/>
    <property type="project" value="TreeGrafter"/>
</dbReference>
<feature type="region of interest" description="Disordered" evidence="1">
    <location>
        <begin position="1"/>
        <end position="176"/>
    </location>
</feature>
<dbReference type="FunFam" id="1.25.40.10:FF:000202">
    <property type="entry name" value="Unplaced genomic scaffold supercont1.7, whole genome shotgun sequence"/>
    <property type="match status" value="1"/>
</dbReference>
<feature type="compositionally biased region" description="Polar residues" evidence="1">
    <location>
        <begin position="1"/>
        <end position="23"/>
    </location>
</feature>
<dbReference type="GO" id="GO:0042162">
    <property type="term" value="F:telomeric DNA binding"/>
    <property type="evidence" value="ECO:0007669"/>
    <property type="project" value="TreeGrafter"/>
</dbReference>
<dbReference type="InterPro" id="IPR011990">
    <property type="entry name" value="TPR-like_helical_dom_sf"/>
</dbReference>
<evidence type="ECO:0000259" key="2">
    <source>
        <dbReference type="Pfam" id="PF10373"/>
    </source>
</evidence>
<proteinExistence type="predicted"/>
<feature type="domain" description="DNA/RNA-binding" evidence="2">
    <location>
        <begin position="355"/>
        <end position="458"/>
    </location>
</feature>
<dbReference type="STRING" id="1073089.A0A1L9S337"/>
<dbReference type="InterPro" id="IPR018834">
    <property type="entry name" value="DNA/RNA-bd_Est1-type"/>
</dbReference>
<dbReference type="EMBL" id="KV878209">
    <property type="protein sequence ID" value="OJJ41577.1"/>
    <property type="molecule type" value="Genomic_DNA"/>
</dbReference>
<name>A0A1L9S337_ASPWE</name>
<dbReference type="SUPFAM" id="SSF48452">
    <property type="entry name" value="TPR-like"/>
    <property type="match status" value="1"/>
</dbReference>
<dbReference type="PANTHER" id="PTHR15696:SF0">
    <property type="entry name" value="TELOMERASE-BINDING PROTEIN EST1A"/>
    <property type="match status" value="1"/>
</dbReference>
<dbReference type="Proteomes" id="UP000184383">
    <property type="component" value="Unassembled WGS sequence"/>
</dbReference>
<dbReference type="Pfam" id="PF10373">
    <property type="entry name" value="EST1_DNA_bind"/>
    <property type="match status" value="1"/>
</dbReference>
<dbReference type="AlphaFoldDB" id="A0A1L9S337"/>
<evidence type="ECO:0000313" key="4">
    <source>
        <dbReference type="Proteomes" id="UP000184383"/>
    </source>
</evidence>
<dbReference type="GeneID" id="63743124"/>
<feature type="non-terminal residue" evidence="3">
    <location>
        <position position="1"/>
    </location>
</feature>
<dbReference type="GO" id="GO:0000184">
    <property type="term" value="P:nuclear-transcribed mRNA catabolic process, nonsense-mediated decay"/>
    <property type="evidence" value="ECO:0007669"/>
    <property type="project" value="TreeGrafter"/>
</dbReference>
<evidence type="ECO:0000313" key="3">
    <source>
        <dbReference type="EMBL" id="OJJ41577.1"/>
    </source>
</evidence>
<gene>
    <name evidence="3" type="ORF">ASPWEDRAFT_100095</name>
</gene>